<keyword evidence="2" id="KW-1185">Reference proteome</keyword>
<protein>
    <submittedName>
        <fullName evidence="1">Uncharacterized protein</fullName>
    </submittedName>
</protein>
<dbReference type="EMBL" id="BMWD01000012">
    <property type="protein sequence ID" value="GGX67080.1"/>
    <property type="molecule type" value="Genomic_DNA"/>
</dbReference>
<name>A0A918KM87_9ACTN</name>
<accession>A0A918KM87</accession>
<evidence type="ECO:0000313" key="1">
    <source>
        <dbReference type="EMBL" id="GGX67080.1"/>
    </source>
</evidence>
<evidence type="ECO:0000313" key="2">
    <source>
        <dbReference type="Proteomes" id="UP000645555"/>
    </source>
</evidence>
<reference evidence="1" key="1">
    <citation type="journal article" date="2014" name="Int. J. Syst. Evol. Microbiol.">
        <title>Complete genome sequence of Corynebacterium casei LMG S-19264T (=DSM 44701T), isolated from a smear-ripened cheese.</title>
        <authorList>
            <consortium name="US DOE Joint Genome Institute (JGI-PGF)"/>
            <person name="Walter F."/>
            <person name="Albersmeier A."/>
            <person name="Kalinowski J."/>
            <person name="Ruckert C."/>
        </authorList>
    </citation>
    <scope>NUCLEOTIDE SEQUENCE</scope>
    <source>
        <strain evidence="1">JCM 4956</strain>
    </source>
</reference>
<dbReference type="AlphaFoldDB" id="A0A918KM87"/>
<comment type="caution">
    <text evidence="1">The sequence shown here is derived from an EMBL/GenBank/DDBJ whole genome shotgun (WGS) entry which is preliminary data.</text>
</comment>
<sequence>MTGTSRVCMTATTIPANASTGTIPLPLGLRVRGSAVVRVIAWGLQRHGKR</sequence>
<dbReference type="Proteomes" id="UP000645555">
    <property type="component" value="Unassembled WGS sequence"/>
</dbReference>
<reference evidence="1" key="2">
    <citation type="submission" date="2020-09" db="EMBL/GenBank/DDBJ databases">
        <authorList>
            <person name="Sun Q."/>
            <person name="Ohkuma M."/>
        </authorList>
    </citation>
    <scope>NUCLEOTIDE SEQUENCE</scope>
    <source>
        <strain evidence="1">JCM 4956</strain>
    </source>
</reference>
<proteinExistence type="predicted"/>
<organism evidence="1 2">
    <name type="scientific">Streptomyces fructofermentans</name>
    <dbReference type="NCBI Taxonomy" id="152141"/>
    <lineage>
        <taxon>Bacteria</taxon>
        <taxon>Bacillati</taxon>
        <taxon>Actinomycetota</taxon>
        <taxon>Actinomycetes</taxon>
        <taxon>Kitasatosporales</taxon>
        <taxon>Streptomycetaceae</taxon>
        <taxon>Streptomyces</taxon>
    </lineage>
</organism>
<gene>
    <name evidence="1" type="ORF">GCM10010515_38500</name>
</gene>